<dbReference type="PANTHER" id="PTHR15682">
    <property type="entry name" value="UNHEALTHY RIBOSOME BIOGENESIS PROTEIN 2 HOMOLOG"/>
    <property type="match status" value="1"/>
</dbReference>
<proteinExistence type="predicted"/>
<evidence type="ECO:0000256" key="1">
    <source>
        <dbReference type="SAM" id="MobiDB-lite"/>
    </source>
</evidence>
<keyword evidence="4" id="KW-1185">Reference proteome</keyword>
<protein>
    <recommendedName>
        <fullName evidence="2">Nucleolar 27S pre-rRNA processing Urb2/Npa2 C-terminal domain-containing protein</fullName>
    </recommendedName>
</protein>
<dbReference type="PANTHER" id="PTHR15682:SF2">
    <property type="entry name" value="UNHEALTHY RIBOSOME BIOGENESIS PROTEIN 2 HOMOLOG"/>
    <property type="match status" value="1"/>
</dbReference>
<reference evidence="3 4" key="1">
    <citation type="journal article" date="2023" name="G3 (Bethesda)">
        <title>A chromosome-length genome assembly and annotation of blackberry (Rubus argutus, cv. 'Hillquist').</title>
        <authorList>
            <person name="Bruna T."/>
            <person name="Aryal R."/>
            <person name="Dudchenko O."/>
            <person name="Sargent D.J."/>
            <person name="Mead D."/>
            <person name="Buti M."/>
            <person name="Cavallini A."/>
            <person name="Hytonen T."/>
            <person name="Andres J."/>
            <person name="Pham M."/>
            <person name="Weisz D."/>
            <person name="Mascagni F."/>
            <person name="Usai G."/>
            <person name="Natali L."/>
            <person name="Bassil N."/>
            <person name="Fernandez G.E."/>
            <person name="Lomsadze A."/>
            <person name="Armour M."/>
            <person name="Olukolu B."/>
            <person name="Poorten T."/>
            <person name="Britton C."/>
            <person name="Davik J."/>
            <person name="Ashrafi H."/>
            <person name="Aiden E.L."/>
            <person name="Borodovsky M."/>
            <person name="Worthington M."/>
        </authorList>
    </citation>
    <scope>NUCLEOTIDE SEQUENCE [LARGE SCALE GENOMIC DNA]</scope>
    <source>
        <strain evidence="3">PI 553951</strain>
    </source>
</reference>
<dbReference type="InterPro" id="IPR052609">
    <property type="entry name" value="Ribosome_Biogenesis_Reg"/>
</dbReference>
<organism evidence="3 4">
    <name type="scientific">Rubus argutus</name>
    <name type="common">Southern blackberry</name>
    <dbReference type="NCBI Taxonomy" id="59490"/>
    <lineage>
        <taxon>Eukaryota</taxon>
        <taxon>Viridiplantae</taxon>
        <taxon>Streptophyta</taxon>
        <taxon>Embryophyta</taxon>
        <taxon>Tracheophyta</taxon>
        <taxon>Spermatophyta</taxon>
        <taxon>Magnoliopsida</taxon>
        <taxon>eudicotyledons</taxon>
        <taxon>Gunneridae</taxon>
        <taxon>Pentapetalae</taxon>
        <taxon>rosids</taxon>
        <taxon>fabids</taxon>
        <taxon>Rosales</taxon>
        <taxon>Rosaceae</taxon>
        <taxon>Rosoideae</taxon>
        <taxon>Rosoideae incertae sedis</taxon>
        <taxon>Rubus</taxon>
    </lineage>
</organism>
<feature type="region of interest" description="Disordered" evidence="1">
    <location>
        <begin position="1"/>
        <end position="52"/>
    </location>
</feature>
<dbReference type="InterPro" id="IPR018849">
    <property type="entry name" value="Urb2/Npa2_C"/>
</dbReference>
<name>A0AAW1X0A9_RUBAR</name>
<accession>A0AAW1X0A9</accession>
<gene>
    <name evidence="3" type="ORF">M0R45_026527</name>
</gene>
<dbReference type="GO" id="GO:0005730">
    <property type="term" value="C:nucleolus"/>
    <property type="evidence" value="ECO:0007669"/>
    <property type="project" value="TreeGrafter"/>
</dbReference>
<dbReference type="Proteomes" id="UP001457282">
    <property type="component" value="Unassembled WGS sequence"/>
</dbReference>
<feature type="domain" description="Nucleolar 27S pre-rRNA processing Urb2/Npa2 C-terminal" evidence="2">
    <location>
        <begin position="1752"/>
        <end position="1930"/>
    </location>
</feature>
<sequence>MADTGAKRKEKQTKKKKKRKQRSPAGCERPIKLHRRINSSEQENEPQELEQGGGPWRNLELVISIEKRELDLHKKVKLVHGFVMSRVKEEDSFSDQDNKVVNMSCLVIFVNDWIQSLLISEGKQVQSGEEEHQAEVIETYLDLRCWEIFKFCLEESLKLNVSLNISRNLLRSICFIARNSLSLLNKASSCPKDLFSIGEGLQLYNTVLDCVSLVFSSYEGFLNENLDLWLSLVGAVLDLVHKSCIKNIVSGDLGSFVFRFSCLVLKAFAMFLRGRQPRKDEFHDFVYKLLEPLLHLLGLLHLHIHGSDPDPGWRRNLLKLVEEVLSDGLYHTKHIDGILKLCPTEKYTTYNHGKSRDSKAIMGSYHRYLFDKLEQILAAKNAFAVESIGELFRLLVDQVKNVKKASMLPEDTKVMGHTSKISSGSGSIMIEKSYCSTGVNTQARKSLHNFFVLIMEPLLLQINGYLETKREVGPALLHVHSTLKSVNNVLSAFMHEKVYMRTEDTSEGACLNFLKKVYIIMTSLSSNLIQLSKHSVVDSIYMGTLTSIASEVLSAVGYLLEIEYEVIENDLVSLWLIILSYLAIGSSLEDFPNGCSLSFKITDIGCQLINLYSQLRQVNSVIFALCKALRLLNLHNSDSEINYTRFVIPLNCKAYAQSVEKLLCAQEFKIAIQTAMKFMPEGQVTGCIRQLTLDVSECLEWMKISCSKADEKEFSQWQAELLGIGLSEIYALVLQSLIVTPGNSILLGASIKDLITVICPCMRSLVGQQPDVNKFLCSVTGNGSYNEIAGNENISLIFGPSTYWVFVFFFQLYTSCRSLYREAIILVPPELSRNMSAAMGDSFSGTDWMEMTEWINEGFFSWIIQPSASLLVVIESISLVHCKEPTADSCPLTYIMHTMACERLVDLKSRIKSFEYAMENSDNLVQVRSHDDDGLPQCRKRSTEVLRQEAKGLTGFMMEHLSLVFEDQQLFFTSADTTYNSMIAYESDEWDFSVCAVNKKSLPTAIWWIVCQNIDTWCPHATQEYLEMFLSILFHTTLPGSSSGVVRQHKCQEVDRLMKVTLHQISSQCFIDSILYEQRFVRSDYFASTFCHALEESTLPFISDISAGNVDLKSSPDWQKVLTALENSSVVVSCNKTNNFDCSSATKPANHASVLSESCKEQKALPSTFMKFTACQSLLSLLSRMPKGHLSSSAFTLYVTSILNLERIVVGGLLDYQNELYPNYYFELFSLFVSCRKSLKCVIMACDEKTVSNQTSETPLFFGDSFFVSWLYKSVYAVVGLQVLFSKDNSCSVDDMIFTLMDHTFYVFLTSNKYEPNHGELNAGFSHGQKYSMESDPCLDSSNSIQAWKSVTVVAKSLKEQMQNLLVNLKDGLCNGKVRIGVDILSLNKFSSITSCFSGFLWGLAQVIHTDGRNRDHKANVSRWKLEPCSELNRCIDVFAQFSSLLLQMVFFDNNQQSRTLNDVQNLQKLVDNVDAEEFLPEDNGVDTDISCGGMQDKSAAAMTRTTLSDIQDDSITDRVHRKRVHLKDANFIVRDLTAVDSFELQSLNKPLLRSLLNSDYPDTAFLLRQLLIAASAVLRLNSHINIAPLSSSLVNKFTSITQVLLLESVDMSQDEFKARLRSSFAVFIKKSTEPLLLSVVTAIKKALDGVQEGLTVSYVPADRGNVSSTVAAGIDCLDLLLELFQDAIVWVWLKDIFRASLLACLMLFFILQSPLIFYDGFTQSKALASSIARCLLIPSSLFQYFHLLRPSESPFPNDSSNIPNNLVSDPGLPVTACCRLLHNVLKHHKMNASRVFIYFQASVCVLLHCLETLDAAAAMEGFFSWEVEEGVKCACSLRRIYEELRHQKDVFGSYCFQFLSDYIFVYSGCGPRKTGIKREIDEALRPGVYALMDVCSADDLQSLHAWLIWRNTLATLKHDYEFNFKYQGKV</sequence>
<dbReference type="GO" id="GO:0042254">
    <property type="term" value="P:ribosome biogenesis"/>
    <property type="evidence" value="ECO:0007669"/>
    <property type="project" value="TreeGrafter"/>
</dbReference>
<feature type="compositionally biased region" description="Basic residues" evidence="1">
    <location>
        <begin position="8"/>
        <end position="22"/>
    </location>
</feature>
<comment type="caution">
    <text evidence="3">The sequence shown here is derived from an EMBL/GenBank/DDBJ whole genome shotgun (WGS) entry which is preliminary data.</text>
</comment>
<evidence type="ECO:0000259" key="2">
    <source>
        <dbReference type="Pfam" id="PF10441"/>
    </source>
</evidence>
<dbReference type="Pfam" id="PF10441">
    <property type="entry name" value="Urb2"/>
    <property type="match status" value="1"/>
</dbReference>
<dbReference type="EMBL" id="JBEDUW010000005">
    <property type="protein sequence ID" value="KAK9929426.1"/>
    <property type="molecule type" value="Genomic_DNA"/>
</dbReference>
<evidence type="ECO:0000313" key="4">
    <source>
        <dbReference type="Proteomes" id="UP001457282"/>
    </source>
</evidence>
<evidence type="ECO:0000313" key="3">
    <source>
        <dbReference type="EMBL" id="KAK9929426.1"/>
    </source>
</evidence>